<dbReference type="AlphaFoldDB" id="F6D6M0"/>
<evidence type="ECO:0000259" key="4">
    <source>
        <dbReference type="Pfam" id="PF06250"/>
    </source>
</evidence>
<dbReference type="PROSITE" id="PS50005">
    <property type="entry name" value="TPR"/>
    <property type="match status" value="7"/>
</dbReference>
<dbReference type="InterPro" id="IPR013105">
    <property type="entry name" value="TPR_2"/>
</dbReference>
<protein>
    <submittedName>
        <fullName evidence="5">Tetratricopeptide TPR_2 repeat-containing protein</fullName>
    </submittedName>
</protein>
<gene>
    <name evidence="5" type="ordered locus">MSWAN_0699</name>
</gene>
<evidence type="ECO:0000313" key="5">
    <source>
        <dbReference type="EMBL" id="AEG17733.1"/>
    </source>
</evidence>
<dbReference type="SUPFAM" id="SSF48439">
    <property type="entry name" value="Protein prenylyltransferase"/>
    <property type="match status" value="1"/>
</dbReference>
<feature type="repeat" description="TPR" evidence="3">
    <location>
        <begin position="107"/>
        <end position="140"/>
    </location>
</feature>
<dbReference type="Proteomes" id="UP000009231">
    <property type="component" value="Chromosome"/>
</dbReference>
<dbReference type="PANTHER" id="PTHR44943:SF8">
    <property type="entry name" value="TPR REPEAT-CONTAINING PROTEIN MJ0263"/>
    <property type="match status" value="1"/>
</dbReference>
<keyword evidence="6" id="KW-1185">Reference proteome</keyword>
<name>F6D6M0_METPW</name>
<feature type="repeat" description="TPR" evidence="3">
    <location>
        <begin position="39"/>
        <end position="72"/>
    </location>
</feature>
<dbReference type="PROSITE" id="PS50293">
    <property type="entry name" value="TPR_REGION"/>
    <property type="match status" value="1"/>
</dbReference>
<accession>F6D6M0</accession>
<dbReference type="eggNOG" id="arCOG01304">
    <property type="taxonomic scope" value="Archaea"/>
</dbReference>
<dbReference type="SMART" id="SM00028">
    <property type="entry name" value="TPR"/>
    <property type="match status" value="9"/>
</dbReference>
<dbReference type="eggNOG" id="arCOG03038">
    <property type="taxonomic scope" value="Archaea"/>
</dbReference>
<feature type="domain" description="YhcG PDDEXK nuclease" evidence="4">
    <location>
        <begin position="507"/>
        <end position="606"/>
    </location>
</feature>
<dbReference type="Gene3D" id="3.40.1350.10">
    <property type="match status" value="1"/>
</dbReference>
<dbReference type="Pfam" id="PF13431">
    <property type="entry name" value="TPR_17"/>
    <property type="match status" value="1"/>
</dbReference>
<feature type="repeat" description="TPR" evidence="3">
    <location>
        <begin position="5"/>
        <end position="38"/>
    </location>
</feature>
<dbReference type="OrthoDB" id="115601at2157"/>
<evidence type="ECO:0000256" key="3">
    <source>
        <dbReference type="PROSITE-ProRule" id="PRU00339"/>
    </source>
</evidence>
<dbReference type="GO" id="GO:0004519">
    <property type="term" value="F:endonuclease activity"/>
    <property type="evidence" value="ECO:0007669"/>
    <property type="project" value="InterPro"/>
</dbReference>
<dbReference type="InterPro" id="IPR019734">
    <property type="entry name" value="TPR_rpt"/>
</dbReference>
<dbReference type="KEGG" id="mew:MSWAN_0699"/>
<dbReference type="InterPro" id="IPR051685">
    <property type="entry name" value="Ycf3/AcsC/BcsC/TPR_MFPF"/>
</dbReference>
<proteinExistence type="predicted"/>
<feature type="repeat" description="TPR" evidence="3">
    <location>
        <begin position="243"/>
        <end position="276"/>
    </location>
</feature>
<dbReference type="InterPro" id="IPR002793">
    <property type="entry name" value="Endonuclease_NucS"/>
</dbReference>
<dbReference type="Pfam" id="PF13181">
    <property type="entry name" value="TPR_8"/>
    <property type="match status" value="1"/>
</dbReference>
<dbReference type="Pfam" id="PF06250">
    <property type="entry name" value="YhcG_C"/>
    <property type="match status" value="1"/>
</dbReference>
<reference evidence="5 6" key="1">
    <citation type="journal article" date="2014" name="Int. J. Syst. Evol. Microbiol.">
        <title>Methanobacterium paludis sp. nov. and a novel strain of Methanobacterium lacus isolated from northern peatlands.</title>
        <authorList>
            <person name="Cadillo-Quiroz H."/>
            <person name="Brauer S.L."/>
            <person name="Goodson N."/>
            <person name="Yavitt J.B."/>
            <person name="Zinder S.H."/>
        </authorList>
    </citation>
    <scope>NUCLEOTIDE SEQUENCE [LARGE SCALE GENOMIC DNA]</scope>
    <source>
        <strain evidence="6">DSM 25820 / JCM 18151 / SWAN1</strain>
    </source>
</reference>
<dbReference type="InterPro" id="IPR011990">
    <property type="entry name" value="TPR-like_helical_dom_sf"/>
</dbReference>
<dbReference type="Pfam" id="PF07719">
    <property type="entry name" value="TPR_2"/>
    <property type="match status" value="1"/>
</dbReference>
<sequence>MPSETSTCIEKGNEKLEQNEPAEAINYFDEALKLEPDNADAYFFKGSALIELEEDENALNCFNKVLELDPNYNAAYYNKSLVLFYLEDYEKAERCIDKFLELEPENIDALNLKGIILTNSGKKNMALGYFDDALKIDPNYFYALKNRGKTLFELGKHKEAITSLKIALNIVPDDEEVLIYIGFSLISLGKSSEGLAFYDKVLSLNNRHSGVMYLKACLFVDMDKEKEAMNCLNNALKFEPEYTDALILKAEIYRDMEKPEKALKCYEKASQIDPENPDPWVGMGNVFKDMGKKKEAVKSYEKFVEIIRKNKISDKYLEARRVMEYINWVKKGEPITFSPKQKPQYWQWSTKSEYFLGENGGERDVLEPQSSHDPGVYWTCHKDTLAGDLILLYRAGKANGVQYMDIKYLIMARSDAYPLDDINVAVEEGWDYGCDYIPLFKFENSLKLNEMREDPYLEGWNALGVLFHKKAYLTKEKYWKRLMDLLTKKNPEFTEFMKTFDRKKVIAQITTEKELEDNLEKNIRVLKKFGHDLEVVSRQKRCIGDEGRIDLLCKSNNADEYVVIELKINKANRDVFGQISGYLGWVMEHKSNGEPVKGIVISRGYDKKFQSAMKTNPNVEHIELVDVVSELGMTLK</sequence>
<dbReference type="CDD" id="cd22341">
    <property type="entry name" value="NucS-like"/>
    <property type="match status" value="1"/>
</dbReference>
<dbReference type="RefSeq" id="WP_013825235.1">
    <property type="nucleotide sequence ID" value="NC_015574.1"/>
</dbReference>
<dbReference type="SUPFAM" id="SSF48452">
    <property type="entry name" value="TPR-like"/>
    <property type="match status" value="1"/>
</dbReference>
<organism evidence="5 6">
    <name type="scientific">Methanobacterium paludis (strain DSM 25820 / JCM 18151 / SWAN1)</name>
    <dbReference type="NCBI Taxonomy" id="868131"/>
    <lineage>
        <taxon>Archaea</taxon>
        <taxon>Methanobacteriati</taxon>
        <taxon>Methanobacteriota</taxon>
        <taxon>Methanomada group</taxon>
        <taxon>Methanobacteria</taxon>
        <taxon>Methanobacteriales</taxon>
        <taxon>Methanobacteriaceae</taxon>
        <taxon>Methanobacterium</taxon>
    </lineage>
</organism>
<evidence type="ECO:0000256" key="1">
    <source>
        <dbReference type="ARBA" id="ARBA00022737"/>
    </source>
</evidence>
<dbReference type="Pfam" id="PF13414">
    <property type="entry name" value="TPR_11"/>
    <property type="match status" value="1"/>
</dbReference>
<dbReference type="GO" id="GO:0003676">
    <property type="term" value="F:nucleic acid binding"/>
    <property type="evidence" value="ECO:0007669"/>
    <property type="project" value="InterPro"/>
</dbReference>
<feature type="repeat" description="TPR" evidence="3">
    <location>
        <begin position="141"/>
        <end position="174"/>
    </location>
</feature>
<dbReference type="Pfam" id="PF13432">
    <property type="entry name" value="TPR_16"/>
    <property type="match status" value="1"/>
</dbReference>
<evidence type="ECO:0000256" key="2">
    <source>
        <dbReference type="ARBA" id="ARBA00022803"/>
    </source>
</evidence>
<feature type="repeat" description="TPR" evidence="3">
    <location>
        <begin position="73"/>
        <end position="106"/>
    </location>
</feature>
<dbReference type="EMBL" id="CP002772">
    <property type="protein sequence ID" value="AEG17733.1"/>
    <property type="molecule type" value="Genomic_DNA"/>
</dbReference>
<dbReference type="InterPro" id="IPR011856">
    <property type="entry name" value="tRNA_endonuc-like_dom_sf"/>
</dbReference>
<keyword evidence="2 3" id="KW-0802">TPR repeat</keyword>
<feature type="repeat" description="TPR" evidence="3">
    <location>
        <begin position="277"/>
        <end position="310"/>
    </location>
</feature>
<evidence type="ECO:0000313" key="6">
    <source>
        <dbReference type="Proteomes" id="UP000009231"/>
    </source>
</evidence>
<dbReference type="HOGENOM" id="CLU_462819_0_0_2"/>
<dbReference type="Gene3D" id="1.25.40.10">
    <property type="entry name" value="Tetratricopeptide repeat domain"/>
    <property type="match status" value="3"/>
</dbReference>
<dbReference type="PANTHER" id="PTHR44943">
    <property type="entry name" value="CELLULOSE SYNTHASE OPERON PROTEIN C"/>
    <property type="match status" value="1"/>
</dbReference>
<keyword evidence="1" id="KW-0677">Repeat</keyword>
<dbReference type="STRING" id="868131.MSWAN_0699"/>
<dbReference type="GeneID" id="10668191"/>
<dbReference type="InterPro" id="IPR009362">
    <property type="entry name" value="YhcG_C"/>
</dbReference>